<evidence type="ECO:0000313" key="1">
    <source>
        <dbReference type="EMBL" id="MFL0248756.1"/>
    </source>
</evidence>
<evidence type="ECO:0000313" key="2">
    <source>
        <dbReference type="Proteomes" id="UP001623591"/>
    </source>
</evidence>
<dbReference type="Proteomes" id="UP001623591">
    <property type="component" value="Unassembled WGS sequence"/>
</dbReference>
<organism evidence="1 2">
    <name type="scientific">Candidatus Clostridium stratigraminis</name>
    <dbReference type="NCBI Taxonomy" id="3381661"/>
    <lineage>
        <taxon>Bacteria</taxon>
        <taxon>Bacillati</taxon>
        <taxon>Bacillota</taxon>
        <taxon>Clostridia</taxon>
        <taxon>Eubacteriales</taxon>
        <taxon>Clostridiaceae</taxon>
        <taxon>Clostridium</taxon>
    </lineage>
</organism>
<accession>A0ABW8T9D3</accession>
<gene>
    <name evidence="1" type="ORF">ACJDUG_17585</name>
</gene>
<proteinExistence type="predicted"/>
<keyword evidence="2" id="KW-1185">Reference proteome</keyword>
<dbReference type="RefSeq" id="WP_406771181.1">
    <property type="nucleotide sequence ID" value="NZ_JBJHZZ010000032.1"/>
</dbReference>
<sequence length="92" mass="10725">MKTLKNANELRKITDNFIKTVDVDKMVQEYMPSLAIEIEKFASEGEHVAMLFAKESYRVKIYLKLIEILKQKGYNAEIVDLKDGRTNLKVSW</sequence>
<protein>
    <submittedName>
        <fullName evidence="1">Uncharacterized protein</fullName>
    </submittedName>
</protein>
<dbReference type="EMBL" id="JBJHZZ010000032">
    <property type="protein sequence ID" value="MFL0248756.1"/>
    <property type="molecule type" value="Genomic_DNA"/>
</dbReference>
<comment type="caution">
    <text evidence="1">The sequence shown here is derived from an EMBL/GenBank/DDBJ whole genome shotgun (WGS) entry which is preliminary data.</text>
</comment>
<reference evidence="1 2" key="1">
    <citation type="submission" date="2024-11" db="EMBL/GenBank/DDBJ databases">
        <authorList>
            <person name="Heng Y.C."/>
            <person name="Lim A.C.H."/>
            <person name="Lee J.K.Y."/>
            <person name="Kittelmann S."/>
        </authorList>
    </citation>
    <scope>NUCLEOTIDE SEQUENCE [LARGE SCALE GENOMIC DNA]</scope>
    <source>
        <strain evidence="1 2">WILCCON 0185</strain>
    </source>
</reference>
<name>A0ABW8T9D3_9CLOT</name>